<keyword evidence="2" id="KW-1185">Reference proteome</keyword>
<dbReference type="EMBL" id="CM039433">
    <property type="protein sequence ID" value="KAI4328629.1"/>
    <property type="molecule type" value="Genomic_DNA"/>
</dbReference>
<name>A0ACB9MYR4_BAUVA</name>
<gene>
    <name evidence="1" type="ORF">L6164_020965</name>
</gene>
<evidence type="ECO:0000313" key="1">
    <source>
        <dbReference type="EMBL" id="KAI4328629.1"/>
    </source>
</evidence>
<dbReference type="Proteomes" id="UP000828941">
    <property type="component" value="Chromosome 8"/>
</dbReference>
<sequence>MNSESPFTAIAPPQFDGTNYQAWAVRMETYLDANDLWEAVEQVDEVPDLPGIFVGYSLISKAYRIYQPQTNKVIVSRDVQFFELDNWSWDKDRQLEVKEENEDVDDAPTRGTRPLSDIYQNCNVAVMELARK</sequence>
<comment type="caution">
    <text evidence="1">The sequence shown here is derived from an EMBL/GenBank/DDBJ whole genome shotgun (WGS) entry which is preliminary data.</text>
</comment>
<proteinExistence type="predicted"/>
<organism evidence="1 2">
    <name type="scientific">Bauhinia variegata</name>
    <name type="common">Purple orchid tree</name>
    <name type="synonym">Phanera variegata</name>
    <dbReference type="NCBI Taxonomy" id="167791"/>
    <lineage>
        <taxon>Eukaryota</taxon>
        <taxon>Viridiplantae</taxon>
        <taxon>Streptophyta</taxon>
        <taxon>Embryophyta</taxon>
        <taxon>Tracheophyta</taxon>
        <taxon>Spermatophyta</taxon>
        <taxon>Magnoliopsida</taxon>
        <taxon>eudicotyledons</taxon>
        <taxon>Gunneridae</taxon>
        <taxon>Pentapetalae</taxon>
        <taxon>rosids</taxon>
        <taxon>fabids</taxon>
        <taxon>Fabales</taxon>
        <taxon>Fabaceae</taxon>
        <taxon>Cercidoideae</taxon>
        <taxon>Cercideae</taxon>
        <taxon>Bauhiniinae</taxon>
        <taxon>Bauhinia</taxon>
    </lineage>
</organism>
<evidence type="ECO:0000313" key="2">
    <source>
        <dbReference type="Proteomes" id="UP000828941"/>
    </source>
</evidence>
<protein>
    <submittedName>
        <fullName evidence="1">Uncharacterized protein</fullName>
    </submittedName>
</protein>
<reference evidence="1 2" key="1">
    <citation type="journal article" date="2022" name="DNA Res.">
        <title>Chromosomal-level genome assembly of the orchid tree Bauhinia variegata (Leguminosae; Cercidoideae) supports the allotetraploid origin hypothesis of Bauhinia.</title>
        <authorList>
            <person name="Zhong Y."/>
            <person name="Chen Y."/>
            <person name="Zheng D."/>
            <person name="Pang J."/>
            <person name="Liu Y."/>
            <person name="Luo S."/>
            <person name="Meng S."/>
            <person name="Qian L."/>
            <person name="Wei D."/>
            <person name="Dai S."/>
            <person name="Zhou R."/>
        </authorList>
    </citation>
    <scope>NUCLEOTIDE SEQUENCE [LARGE SCALE GENOMIC DNA]</scope>
    <source>
        <strain evidence="1">BV-YZ2020</strain>
    </source>
</reference>
<accession>A0ACB9MYR4</accession>